<dbReference type="InterPro" id="IPR002104">
    <property type="entry name" value="Integrase_catalytic"/>
</dbReference>
<keyword evidence="3 5" id="KW-0238">DNA-binding</keyword>
<feature type="domain" description="Tyr recombinase" evidence="6">
    <location>
        <begin position="197"/>
        <end position="384"/>
    </location>
</feature>
<evidence type="ECO:0000313" key="8">
    <source>
        <dbReference type="EMBL" id="EHK84257.1"/>
    </source>
</evidence>
<proteinExistence type="inferred from homology"/>
<evidence type="ECO:0000256" key="2">
    <source>
        <dbReference type="ARBA" id="ARBA00022908"/>
    </source>
</evidence>
<evidence type="ECO:0000256" key="4">
    <source>
        <dbReference type="ARBA" id="ARBA00023172"/>
    </source>
</evidence>
<evidence type="ECO:0000256" key="1">
    <source>
        <dbReference type="ARBA" id="ARBA00008857"/>
    </source>
</evidence>
<dbReference type="PROSITE" id="PS51900">
    <property type="entry name" value="CB"/>
    <property type="match status" value="1"/>
</dbReference>
<dbReference type="InterPro" id="IPR044068">
    <property type="entry name" value="CB"/>
</dbReference>
<feature type="domain" description="Core-binding (CB)" evidence="7">
    <location>
        <begin position="89"/>
        <end position="175"/>
    </location>
</feature>
<accession>H0JQ38</accession>
<dbReference type="InterPro" id="IPR013762">
    <property type="entry name" value="Integrase-like_cat_sf"/>
</dbReference>
<dbReference type="PATRIC" id="fig|1114960.4.peg.1628"/>
<sequence>MKWVLHVFCTRGGMARRKKRSFGGLRKLPSGRWQANYTAPDGLLYKAPRTFAAEDDAIGWLNAERRLIDLDVWTSPAERDRDEQPAPVLTLGEYADRWITHRHLKESTRHLYRRMFEQHIEPTLGTIPLDEVTPERIRVWFADLRDTPGPNKASTGKTRNARVYALLRTILGTAVDDGLIPTNPCRIPRAGRTERAHEIRLLSLSELDALAYAMPDRLRLLVKLGAWCGLRRGELLELRRSDVTEDGSVVRIRRAVVFVKGQPHVGAPKSTAGVRDVAVPPHIRTAVVDHLSEHVGRGKNALLFTSTDGDRLGEWTLRYHFEQAAKKIDRPDLRLHDLRHQGAVLAAQAGATTKELMARLGHSTPNMAMRYQHAAAGRDAQIAARLSELAQGEK</sequence>
<dbReference type="GO" id="GO:0003677">
    <property type="term" value="F:DNA binding"/>
    <property type="evidence" value="ECO:0007669"/>
    <property type="project" value="UniProtKB-UniRule"/>
</dbReference>
<dbReference type="GO" id="GO:0015074">
    <property type="term" value="P:DNA integration"/>
    <property type="evidence" value="ECO:0007669"/>
    <property type="project" value="UniProtKB-KW"/>
</dbReference>
<dbReference type="Proteomes" id="UP000005064">
    <property type="component" value="Unassembled WGS sequence"/>
</dbReference>
<reference evidence="8 9" key="1">
    <citation type="submission" date="2011-12" db="EMBL/GenBank/DDBJ databases">
        <authorList>
            <person name="Kriszt B."/>
            <person name="Tancsics A."/>
            <person name="Cserhati M."/>
            <person name="Toth A."/>
            <person name="Nagy I."/>
            <person name="Horvath B."/>
            <person name="Tamura T."/>
            <person name="Kukolya J."/>
            <person name="Szoboszlay S."/>
        </authorList>
    </citation>
    <scope>NUCLEOTIDE SEQUENCE [LARGE SCALE GENOMIC DNA]</scope>
    <source>
        <strain evidence="8 9">AK37</strain>
    </source>
</reference>
<evidence type="ECO:0000259" key="6">
    <source>
        <dbReference type="PROSITE" id="PS51898"/>
    </source>
</evidence>
<name>H0JQ38_9NOCA</name>
<dbReference type="InterPro" id="IPR004107">
    <property type="entry name" value="Integrase_SAM-like_N"/>
</dbReference>
<dbReference type="Pfam" id="PF00589">
    <property type="entry name" value="Phage_integrase"/>
    <property type="match status" value="1"/>
</dbReference>
<evidence type="ECO:0000256" key="3">
    <source>
        <dbReference type="ARBA" id="ARBA00023125"/>
    </source>
</evidence>
<dbReference type="PANTHER" id="PTHR30349:SF64">
    <property type="entry name" value="PROPHAGE INTEGRASE INTD-RELATED"/>
    <property type="match status" value="1"/>
</dbReference>
<evidence type="ECO:0000256" key="5">
    <source>
        <dbReference type="PROSITE-ProRule" id="PRU01248"/>
    </source>
</evidence>
<evidence type="ECO:0000313" key="9">
    <source>
        <dbReference type="Proteomes" id="UP000005064"/>
    </source>
</evidence>
<keyword evidence="4" id="KW-0233">DNA recombination</keyword>
<dbReference type="Pfam" id="PF26003">
    <property type="entry name" value="Integrase_N_phage"/>
    <property type="match status" value="1"/>
</dbReference>
<dbReference type="Gene3D" id="1.10.150.130">
    <property type="match status" value="1"/>
</dbReference>
<protein>
    <submittedName>
        <fullName evidence="8">Phage integrase family protein</fullName>
    </submittedName>
</protein>
<dbReference type="AlphaFoldDB" id="H0JQ38"/>
<dbReference type="PANTHER" id="PTHR30349">
    <property type="entry name" value="PHAGE INTEGRASE-RELATED"/>
    <property type="match status" value="1"/>
</dbReference>
<dbReference type="PROSITE" id="PS51898">
    <property type="entry name" value="TYR_RECOMBINASE"/>
    <property type="match status" value="1"/>
</dbReference>
<dbReference type="SUPFAM" id="SSF56349">
    <property type="entry name" value="DNA breaking-rejoining enzymes"/>
    <property type="match status" value="1"/>
</dbReference>
<keyword evidence="2" id="KW-0229">DNA integration</keyword>
<dbReference type="InterPro" id="IPR010998">
    <property type="entry name" value="Integrase_recombinase_N"/>
</dbReference>
<comment type="similarity">
    <text evidence="1">Belongs to the 'phage' integrase family.</text>
</comment>
<dbReference type="InterPro" id="IPR058717">
    <property type="entry name" value="Phage_L5_Integrase_N"/>
</dbReference>
<gene>
    <name evidence="8" type="ORF">AK37_08067</name>
</gene>
<dbReference type="Pfam" id="PF14659">
    <property type="entry name" value="Phage_int_SAM_3"/>
    <property type="match status" value="1"/>
</dbReference>
<dbReference type="GO" id="GO:0006310">
    <property type="term" value="P:DNA recombination"/>
    <property type="evidence" value="ECO:0007669"/>
    <property type="project" value="UniProtKB-KW"/>
</dbReference>
<organism evidence="8 9">
    <name type="scientific">Rhodococcus pyridinivorans AK37</name>
    <dbReference type="NCBI Taxonomy" id="1114960"/>
    <lineage>
        <taxon>Bacteria</taxon>
        <taxon>Bacillati</taxon>
        <taxon>Actinomycetota</taxon>
        <taxon>Actinomycetes</taxon>
        <taxon>Mycobacteriales</taxon>
        <taxon>Nocardiaceae</taxon>
        <taxon>Rhodococcus</taxon>
    </lineage>
</organism>
<dbReference type="InterPro" id="IPR011010">
    <property type="entry name" value="DNA_brk_join_enz"/>
</dbReference>
<dbReference type="EMBL" id="AHBW01000036">
    <property type="protein sequence ID" value="EHK84257.1"/>
    <property type="molecule type" value="Genomic_DNA"/>
</dbReference>
<dbReference type="InterPro" id="IPR050090">
    <property type="entry name" value="Tyrosine_recombinase_XerCD"/>
</dbReference>
<evidence type="ECO:0000259" key="7">
    <source>
        <dbReference type="PROSITE" id="PS51900"/>
    </source>
</evidence>
<dbReference type="Gene3D" id="1.10.443.10">
    <property type="entry name" value="Intergrase catalytic core"/>
    <property type="match status" value="1"/>
</dbReference>
<dbReference type="CDD" id="cd01189">
    <property type="entry name" value="INT_ICEBs1_C_like"/>
    <property type="match status" value="1"/>
</dbReference>
<comment type="caution">
    <text evidence="8">The sequence shown here is derived from an EMBL/GenBank/DDBJ whole genome shotgun (WGS) entry which is preliminary data.</text>
</comment>